<gene>
    <name evidence="1" type="ORF">SDC9_178297</name>
</gene>
<proteinExistence type="predicted"/>
<protein>
    <submittedName>
        <fullName evidence="1">Uncharacterized protein</fullName>
    </submittedName>
</protein>
<dbReference type="AlphaFoldDB" id="A0A645GX43"/>
<sequence length="96" mass="11161">MLFFHDKSDLSRDGRLDWENGDRVIRLAQNEFRQDADAQACFNHRQNRVVVVDAQGDVGLQSELAECLQWLAEVAFLEKQERFLRQFLQSDCSMVG</sequence>
<accession>A0A645GX43</accession>
<reference evidence="1" key="1">
    <citation type="submission" date="2019-08" db="EMBL/GenBank/DDBJ databases">
        <authorList>
            <person name="Kucharzyk K."/>
            <person name="Murdoch R.W."/>
            <person name="Higgins S."/>
            <person name="Loffler F."/>
        </authorList>
    </citation>
    <scope>NUCLEOTIDE SEQUENCE</scope>
</reference>
<dbReference type="EMBL" id="VSSQ01082094">
    <property type="protein sequence ID" value="MPN30826.1"/>
    <property type="molecule type" value="Genomic_DNA"/>
</dbReference>
<comment type="caution">
    <text evidence="1">The sequence shown here is derived from an EMBL/GenBank/DDBJ whole genome shotgun (WGS) entry which is preliminary data.</text>
</comment>
<name>A0A645GX43_9ZZZZ</name>
<evidence type="ECO:0000313" key="1">
    <source>
        <dbReference type="EMBL" id="MPN30826.1"/>
    </source>
</evidence>
<organism evidence="1">
    <name type="scientific">bioreactor metagenome</name>
    <dbReference type="NCBI Taxonomy" id="1076179"/>
    <lineage>
        <taxon>unclassified sequences</taxon>
        <taxon>metagenomes</taxon>
        <taxon>ecological metagenomes</taxon>
    </lineage>
</organism>